<feature type="transmembrane region" description="Helical" evidence="1">
    <location>
        <begin position="125"/>
        <end position="152"/>
    </location>
</feature>
<dbReference type="PANTHER" id="PTHR39419:SF1">
    <property type="entry name" value="SLL0814 PROTEIN"/>
    <property type="match status" value="1"/>
</dbReference>
<feature type="transmembrane region" description="Helical" evidence="1">
    <location>
        <begin position="83"/>
        <end position="105"/>
    </location>
</feature>
<proteinExistence type="predicted"/>
<dbReference type="NCBIfam" id="NF045693">
    <property type="entry name" value="GCarotHydoxCruF"/>
    <property type="match status" value="1"/>
</dbReference>
<keyword evidence="1" id="KW-1133">Transmembrane helix</keyword>
<keyword evidence="1" id="KW-0812">Transmembrane</keyword>
<dbReference type="EMBL" id="CADCWO010000103">
    <property type="protein sequence ID" value="CAA9572330.1"/>
    <property type="molecule type" value="Genomic_DNA"/>
</dbReference>
<reference evidence="2" key="1">
    <citation type="submission" date="2020-02" db="EMBL/GenBank/DDBJ databases">
        <authorList>
            <person name="Meier V. D."/>
        </authorList>
    </citation>
    <scope>NUCLEOTIDE SEQUENCE</scope>
    <source>
        <strain evidence="2">AVDCRST_MAG81</strain>
    </source>
</reference>
<gene>
    <name evidence="2" type="ORF">AVDCRST_MAG81-2918</name>
</gene>
<organism evidence="2">
    <name type="scientific">uncultured Synechococcales cyanobacterium</name>
    <dbReference type="NCBI Taxonomy" id="1936017"/>
    <lineage>
        <taxon>Bacteria</taxon>
        <taxon>Bacillati</taxon>
        <taxon>Cyanobacteriota</taxon>
        <taxon>Cyanophyceae</taxon>
        <taxon>Synechococcales</taxon>
        <taxon>environmental samples</taxon>
    </lineage>
</organism>
<feature type="transmembrane region" description="Helical" evidence="1">
    <location>
        <begin position="164"/>
        <end position="181"/>
    </location>
</feature>
<dbReference type="Pfam" id="PF04240">
    <property type="entry name" value="Caroten_synth"/>
    <property type="match status" value="1"/>
</dbReference>
<keyword evidence="1" id="KW-0472">Membrane</keyword>
<sequence length="315" mass="33676">MKRLVTFERFCLVAHFVTMVFGLAGILLVLPNLGAVLSLISTIQPGLTTPVQQLFQWSMSGGGVANILLGTAAVAIHAYRTLGLWHLLGFMIPAVSLSLGSELLGTSTGFPFGHYAYLNGLGYKVAGLVPFTIPLSWFYIGLSAYLLASAGLHTRLSSHSGIRWSVRVSAILLGALLLTSWDFVLDPAMSQTAAPFWEWHQPGAFFGMPYQNFVGWLGTGTLFMSIAALLWRSPKVLSRSQLKLPLAVYAGNFVYAAVISLAGGITIPVLLGIALGLAPAYIMWQLAPASVASNKLAVEPKTMNIATLPLEAIGK</sequence>
<feature type="transmembrane region" description="Helical" evidence="1">
    <location>
        <begin position="12"/>
        <end position="34"/>
    </location>
</feature>
<feature type="transmembrane region" description="Helical" evidence="1">
    <location>
        <begin position="253"/>
        <end position="284"/>
    </location>
</feature>
<evidence type="ECO:0000256" key="1">
    <source>
        <dbReference type="SAM" id="Phobius"/>
    </source>
</evidence>
<dbReference type="InterPro" id="IPR007354">
    <property type="entry name" value="CruF-like"/>
</dbReference>
<protein>
    <submittedName>
        <fullName evidence="2">Carotenoid biosynthesis protein</fullName>
    </submittedName>
</protein>
<name>A0A6J4V8V8_9CYAN</name>
<feature type="transmembrane region" description="Helical" evidence="1">
    <location>
        <begin position="54"/>
        <end position="76"/>
    </location>
</feature>
<accession>A0A6J4V8V8</accession>
<dbReference type="InterPro" id="IPR054684">
    <property type="entry name" value="CruF-like_cyanobact"/>
</dbReference>
<dbReference type="AlphaFoldDB" id="A0A6J4V8V8"/>
<dbReference type="PANTHER" id="PTHR39419">
    <property type="entry name" value="SLL0814 PROTEIN"/>
    <property type="match status" value="1"/>
</dbReference>
<evidence type="ECO:0000313" key="2">
    <source>
        <dbReference type="EMBL" id="CAA9572330.1"/>
    </source>
</evidence>
<feature type="transmembrane region" description="Helical" evidence="1">
    <location>
        <begin position="213"/>
        <end position="232"/>
    </location>
</feature>